<organism evidence="1 2">
    <name type="scientific">Xylaria flabelliformis</name>
    <dbReference type="NCBI Taxonomy" id="2512241"/>
    <lineage>
        <taxon>Eukaryota</taxon>
        <taxon>Fungi</taxon>
        <taxon>Dikarya</taxon>
        <taxon>Ascomycota</taxon>
        <taxon>Pezizomycotina</taxon>
        <taxon>Sordariomycetes</taxon>
        <taxon>Xylariomycetidae</taxon>
        <taxon>Xylariales</taxon>
        <taxon>Xylariaceae</taxon>
        <taxon>Xylaria</taxon>
    </lineage>
</organism>
<gene>
    <name evidence="1" type="ORF">FHL15_001037</name>
</gene>
<proteinExistence type="predicted"/>
<dbReference type="Proteomes" id="UP000319160">
    <property type="component" value="Unassembled WGS sequence"/>
</dbReference>
<evidence type="ECO:0000313" key="2">
    <source>
        <dbReference type="Proteomes" id="UP000319160"/>
    </source>
</evidence>
<keyword evidence="2" id="KW-1185">Reference proteome</keyword>
<evidence type="ECO:0000313" key="1">
    <source>
        <dbReference type="EMBL" id="TRX97827.1"/>
    </source>
</evidence>
<dbReference type="EMBL" id="VFLP01000004">
    <property type="protein sequence ID" value="TRX97827.1"/>
    <property type="molecule type" value="Genomic_DNA"/>
</dbReference>
<reference evidence="2" key="1">
    <citation type="submission" date="2019-06" db="EMBL/GenBank/DDBJ databases">
        <title>Draft genome sequence of the griseofulvin-producing fungus Xylaria cubensis strain G536.</title>
        <authorList>
            <person name="Mead M.E."/>
            <person name="Raja H.A."/>
            <person name="Steenwyk J.L."/>
            <person name="Knowles S.L."/>
            <person name="Oberlies N.H."/>
            <person name="Rokas A."/>
        </authorList>
    </citation>
    <scope>NUCLEOTIDE SEQUENCE [LARGE SCALE GENOMIC DNA]</scope>
    <source>
        <strain evidence="2">G536</strain>
    </source>
</reference>
<dbReference type="AlphaFoldDB" id="A0A553ICA4"/>
<protein>
    <submittedName>
        <fullName evidence="1">Uncharacterized protein</fullName>
    </submittedName>
</protein>
<comment type="caution">
    <text evidence="1">The sequence shown here is derived from an EMBL/GenBank/DDBJ whole genome shotgun (WGS) entry which is preliminary data.</text>
</comment>
<sequence length="95" mass="10896">MDEDWKILAKHPLIDALDKFRDNASHDDPSQKDILNLLDLMYSEAASKLRYPGQVVVYLSVVGIRKLIYTDHTLNLTLFHDLVDRDLGRSSDDVI</sequence>
<dbReference type="OrthoDB" id="10416503at2759"/>
<name>A0A553ICA4_9PEZI</name>
<accession>A0A553ICA4</accession>